<keyword evidence="5" id="KW-0808">Transferase</keyword>
<feature type="transmembrane region" description="Helical" evidence="11">
    <location>
        <begin position="200"/>
        <end position="219"/>
    </location>
</feature>
<evidence type="ECO:0000259" key="12">
    <source>
        <dbReference type="Pfam" id="PF22997"/>
    </source>
</evidence>
<comment type="caution">
    <text evidence="13">The sequence shown here is derived from an EMBL/GenBank/DDBJ whole genome shotgun (WGS) entry which is preliminary data.</text>
</comment>
<evidence type="ECO:0000256" key="10">
    <source>
        <dbReference type="SAM" id="MobiDB-lite"/>
    </source>
</evidence>
<gene>
    <name evidence="13" type="ORF">BASA50_003489</name>
</gene>
<dbReference type="Pfam" id="PF22997">
    <property type="entry name" value="CHS4"/>
    <property type="match status" value="1"/>
</dbReference>
<dbReference type="EC" id="2.4.1.16" evidence="2"/>
<dbReference type="PANTHER" id="PTHR22914">
    <property type="entry name" value="CHITIN SYNTHASE"/>
    <property type="match status" value="1"/>
</dbReference>
<reference evidence="13 14" key="1">
    <citation type="submission" date="2021-02" db="EMBL/GenBank/DDBJ databases">
        <title>Variation within the Batrachochytrium salamandrivorans European outbreak.</title>
        <authorList>
            <person name="Kelly M."/>
            <person name="Pasmans F."/>
            <person name="Shea T.P."/>
            <person name="Munoz J.F."/>
            <person name="Carranza S."/>
            <person name="Cuomo C.A."/>
            <person name="Martel A."/>
        </authorList>
    </citation>
    <scope>NUCLEOTIDE SEQUENCE [LARGE SCALE GENOMIC DNA]</scope>
    <source>
        <strain evidence="13 14">AMFP18/2</strain>
    </source>
</reference>
<evidence type="ECO:0000256" key="3">
    <source>
        <dbReference type="ARBA" id="ARBA00022475"/>
    </source>
</evidence>
<dbReference type="PANTHER" id="PTHR22914:SF16">
    <property type="entry name" value="CHITIN SYNTHASE 3"/>
    <property type="match status" value="1"/>
</dbReference>
<keyword evidence="14" id="KW-1185">Reference proteome</keyword>
<feature type="transmembrane region" description="Helical" evidence="11">
    <location>
        <begin position="929"/>
        <end position="948"/>
    </location>
</feature>
<comment type="subcellular location">
    <subcellularLocation>
        <location evidence="1">Cell membrane</location>
        <topology evidence="1">Multi-pass membrane protein</topology>
    </subcellularLocation>
</comment>
<keyword evidence="9" id="KW-0325">Glycoprotein</keyword>
<feature type="compositionally biased region" description="Polar residues" evidence="10">
    <location>
        <begin position="18"/>
        <end position="29"/>
    </location>
</feature>
<name>A0ABQ8FKN1_9FUNG</name>
<evidence type="ECO:0000256" key="11">
    <source>
        <dbReference type="SAM" id="Phobius"/>
    </source>
</evidence>
<dbReference type="SUPFAM" id="SSF53448">
    <property type="entry name" value="Nucleotide-diphospho-sugar transferases"/>
    <property type="match status" value="1"/>
</dbReference>
<evidence type="ECO:0000256" key="2">
    <source>
        <dbReference type="ARBA" id="ARBA00012543"/>
    </source>
</evidence>
<sequence>MRSSQKPGRHPSVIHQPAATQSHVTNNPVDTFVSNRASNDPFALLPPEFTIGPVRPSINQPHEQAESVVLLRLNPASDHDSQSRSTSSSVRATEEERVPQNRPSATRRTMGFAAVHTTNKGQGNGRDQAMIGTLGRTKKLTHPERHNDVVNILASDPVRRCGPWNIFVVLSTCCIPSFLLSRFGGMHDKAVQRAWREKVALCWVAFFMCILLAFITFGLQTITCTRDVNSVDLDDFHRYSASTYPHRYSIHGSVYDLSTFLKTHASIGALPNSTTTSKIESSTGLDISNLFPVDPSPQCAAIIGTSVLFPCTTSDFPLSHCHPSSATDSILARLRVGSLKYDWSDLNANTTQSLLVYRGRVLDVRSFLTTNSQLIGPQATALLKLFIGHDATKAVYDARITHIIECVAAVSTVGSLSSETTGCLAADVILYISLVIIGALIMIRFVLAMLFSWFISRKLGRLQEHDKDRRLSRRVKLDAGNMPFTMQVNGNLAIAHRTGGTMSISPMERRETLRRRNVGSEMVEKPSSNYGRELHTIMLVTCYSEDEQGLRTTFNSLAWTDYSEDHKVLFIVADGMIKGSGNTQTTPELILSMLELDTNWGEPEPLSYLAVAEGSKEHNMAKIYVGWYSYKDRVVPTILIVKCGTEQEAALPKPGNRGKRDSQMILMRFLQKVTLDEPMTPLEYDLFLKLHYLMGVTPDTFEIVLMVDADTKVAPDSVARMVACMANDPHVMGLCGETRIANKSESWVSRIQVFEYYLSHHLNKAFESMFGGVTCLPGCFCMYRIKAPKDGYWVPILCNPDIVQTYSESVVDTLHKKNLLLLGEDRFLTTLMLRAFPRRKLLFVPRAFCKTTVPNTFSVLLSQRRRWINSTIHNLLELVLVSNLCGIFCFSMQFVIFLELIGTITLPAAILFTLTLIIVAIVGPVVPVIPLILLAGILGLPAVLILFTTRKPVYIYWMFVYLLALPIWNFVLPVYAFWHFDDFSWGQTRVVEGEGKGKHGDSDGDTSAKLHITSRRWVEWERDRRQGLVQRYWHQ</sequence>
<evidence type="ECO:0000256" key="7">
    <source>
        <dbReference type="ARBA" id="ARBA00022989"/>
    </source>
</evidence>
<keyword evidence="7 11" id="KW-1133">Transmembrane helix</keyword>
<dbReference type="Pfam" id="PF03142">
    <property type="entry name" value="Chitin_synth_2"/>
    <property type="match status" value="1"/>
</dbReference>
<keyword evidence="3" id="KW-1003">Cell membrane</keyword>
<accession>A0ABQ8FKN1</accession>
<feature type="transmembrane region" description="Helical" evidence="11">
    <location>
        <begin position="162"/>
        <end position="180"/>
    </location>
</feature>
<organism evidence="13 14">
    <name type="scientific">Batrachochytrium salamandrivorans</name>
    <dbReference type="NCBI Taxonomy" id="1357716"/>
    <lineage>
        <taxon>Eukaryota</taxon>
        <taxon>Fungi</taxon>
        <taxon>Fungi incertae sedis</taxon>
        <taxon>Chytridiomycota</taxon>
        <taxon>Chytridiomycota incertae sedis</taxon>
        <taxon>Chytridiomycetes</taxon>
        <taxon>Rhizophydiales</taxon>
        <taxon>Rhizophydiales incertae sedis</taxon>
        <taxon>Batrachochytrium</taxon>
    </lineage>
</organism>
<evidence type="ECO:0000256" key="5">
    <source>
        <dbReference type="ARBA" id="ARBA00022679"/>
    </source>
</evidence>
<keyword evidence="6 11" id="KW-0812">Transmembrane</keyword>
<dbReference type="Proteomes" id="UP001648503">
    <property type="component" value="Unassembled WGS sequence"/>
</dbReference>
<feature type="region of interest" description="Disordered" evidence="10">
    <location>
        <begin position="1"/>
        <end position="29"/>
    </location>
</feature>
<dbReference type="EMBL" id="JAFCIX010000102">
    <property type="protein sequence ID" value="KAH6598448.1"/>
    <property type="molecule type" value="Genomic_DNA"/>
</dbReference>
<protein>
    <recommendedName>
        <fullName evidence="2">chitin synthase</fullName>
        <ecNumber evidence="2">2.4.1.16</ecNumber>
    </recommendedName>
</protein>
<keyword evidence="8 11" id="KW-0472">Membrane</keyword>
<feature type="domain" description="Chitin synthase 4-like" evidence="12">
    <location>
        <begin position="341"/>
        <end position="415"/>
    </location>
</feature>
<dbReference type="CDD" id="cd04190">
    <property type="entry name" value="Chitin_synth_C"/>
    <property type="match status" value="1"/>
</dbReference>
<feature type="transmembrane region" description="Helical" evidence="11">
    <location>
        <begin position="954"/>
        <end position="978"/>
    </location>
</feature>
<dbReference type="InterPro" id="IPR054295">
    <property type="entry name" value="CHS4-like_dom"/>
</dbReference>
<proteinExistence type="predicted"/>
<feature type="transmembrane region" description="Helical" evidence="11">
    <location>
        <begin position="428"/>
        <end position="455"/>
    </location>
</feature>
<evidence type="ECO:0000313" key="14">
    <source>
        <dbReference type="Proteomes" id="UP001648503"/>
    </source>
</evidence>
<dbReference type="Gene3D" id="3.90.550.10">
    <property type="entry name" value="Spore Coat Polysaccharide Biosynthesis Protein SpsA, Chain A"/>
    <property type="match status" value="1"/>
</dbReference>
<feature type="transmembrane region" description="Helical" evidence="11">
    <location>
        <begin position="875"/>
        <end position="898"/>
    </location>
</feature>
<feature type="region of interest" description="Disordered" evidence="10">
    <location>
        <begin position="74"/>
        <end position="108"/>
    </location>
</feature>
<evidence type="ECO:0000313" key="13">
    <source>
        <dbReference type="EMBL" id="KAH6598448.1"/>
    </source>
</evidence>
<keyword evidence="4" id="KW-0328">Glycosyltransferase</keyword>
<evidence type="ECO:0000256" key="8">
    <source>
        <dbReference type="ARBA" id="ARBA00023136"/>
    </source>
</evidence>
<evidence type="ECO:0000256" key="4">
    <source>
        <dbReference type="ARBA" id="ARBA00022676"/>
    </source>
</evidence>
<evidence type="ECO:0000256" key="6">
    <source>
        <dbReference type="ARBA" id="ARBA00022692"/>
    </source>
</evidence>
<evidence type="ECO:0000256" key="9">
    <source>
        <dbReference type="ARBA" id="ARBA00023180"/>
    </source>
</evidence>
<evidence type="ECO:0000256" key="1">
    <source>
        <dbReference type="ARBA" id="ARBA00004651"/>
    </source>
</evidence>
<dbReference type="InterPro" id="IPR029044">
    <property type="entry name" value="Nucleotide-diphossugar_trans"/>
</dbReference>
<dbReference type="InterPro" id="IPR004835">
    <property type="entry name" value="Chitin_synth"/>
</dbReference>
<feature type="transmembrane region" description="Helical" evidence="11">
    <location>
        <begin position="904"/>
        <end position="922"/>
    </location>
</feature>